<sequence length="38" mass="4368">MPELTIKAAGGVSQLRRTALETQPYRKCDYDRSEELIQ</sequence>
<evidence type="ECO:0000313" key="1">
    <source>
        <dbReference type="EMBL" id="NIJ07326.1"/>
    </source>
</evidence>
<gene>
    <name evidence="1" type="ORF">FHS31_000922</name>
</gene>
<proteinExistence type="predicted"/>
<reference evidence="1 2" key="1">
    <citation type="submission" date="2020-03" db="EMBL/GenBank/DDBJ databases">
        <title>Genomic Encyclopedia of Type Strains, Phase III (KMG-III): the genomes of soil and plant-associated and newly described type strains.</title>
        <authorList>
            <person name="Whitman W."/>
        </authorList>
    </citation>
    <scope>NUCLEOTIDE SEQUENCE [LARGE SCALE GENOMIC DNA]</scope>
    <source>
        <strain evidence="1 2">CECT 8804</strain>
    </source>
</reference>
<dbReference type="Proteomes" id="UP000727456">
    <property type="component" value="Unassembled WGS sequence"/>
</dbReference>
<protein>
    <submittedName>
        <fullName evidence="1">Uncharacterized protein</fullName>
    </submittedName>
</protein>
<comment type="caution">
    <text evidence="1">The sequence shown here is derived from an EMBL/GenBank/DDBJ whole genome shotgun (WGS) entry which is preliminary data.</text>
</comment>
<accession>A0ABX0TPH8</accession>
<evidence type="ECO:0000313" key="2">
    <source>
        <dbReference type="Proteomes" id="UP000727456"/>
    </source>
</evidence>
<dbReference type="EMBL" id="JAAOZC010000002">
    <property type="protein sequence ID" value="NIJ07326.1"/>
    <property type="molecule type" value="Genomic_DNA"/>
</dbReference>
<keyword evidence="2" id="KW-1185">Reference proteome</keyword>
<name>A0ABX0TPH8_9SPHN</name>
<organism evidence="1 2">
    <name type="scientific">Sphingomonas vulcanisoli</name>
    <dbReference type="NCBI Taxonomy" id="1658060"/>
    <lineage>
        <taxon>Bacteria</taxon>
        <taxon>Pseudomonadati</taxon>
        <taxon>Pseudomonadota</taxon>
        <taxon>Alphaproteobacteria</taxon>
        <taxon>Sphingomonadales</taxon>
        <taxon>Sphingomonadaceae</taxon>
        <taxon>Sphingomonas</taxon>
    </lineage>
</organism>